<dbReference type="AlphaFoldDB" id="X1RRT9"/>
<gene>
    <name evidence="3" type="ORF">S12H4_26549</name>
</gene>
<dbReference type="EMBL" id="BARW01015077">
    <property type="protein sequence ID" value="GAI83373.1"/>
    <property type="molecule type" value="Genomic_DNA"/>
</dbReference>
<dbReference type="Gene3D" id="3.40.50.1390">
    <property type="entry name" value="Resolvase, N-terminal catalytic domain"/>
    <property type="match status" value="1"/>
</dbReference>
<dbReference type="GO" id="GO:0003677">
    <property type="term" value="F:DNA binding"/>
    <property type="evidence" value="ECO:0007669"/>
    <property type="project" value="InterPro"/>
</dbReference>
<sequence length="149" mass="16882">MLTEWAEQRGFEVVAVYQEEESAWKAGHQKELAKLLADARKGKFQVVLVWALDRLSREGALAILSLAHKLSVCGVKVLSYQESWTEAPGELAELLYALTGWVARMESQRRSERTKAGLARVKAQGKQLGRPPGSKDRRKRRRKQRLIAL</sequence>
<dbReference type="GO" id="GO:0000150">
    <property type="term" value="F:DNA strand exchange activity"/>
    <property type="evidence" value="ECO:0007669"/>
    <property type="project" value="InterPro"/>
</dbReference>
<reference evidence="3" key="1">
    <citation type="journal article" date="2014" name="Front. Microbiol.">
        <title>High frequency of phylogenetically diverse reductive dehalogenase-homologous genes in deep subseafloor sedimentary metagenomes.</title>
        <authorList>
            <person name="Kawai M."/>
            <person name="Futagami T."/>
            <person name="Toyoda A."/>
            <person name="Takaki Y."/>
            <person name="Nishi S."/>
            <person name="Hori S."/>
            <person name="Arai W."/>
            <person name="Tsubouchi T."/>
            <person name="Morono Y."/>
            <person name="Uchiyama I."/>
            <person name="Ito T."/>
            <person name="Fujiyama A."/>
            <person name="Inagaki F."/>
            <person name="Takami H."/>
        </authorList>
    </citation>
    <scope>NUCLEOTIDE SEQUENCE</scope>
    <source>
        <strain evidence="3">Expedition CK06-06</strain>
    </source>
</reference>
<dbReference type="SUPFAM" id="SSF53041">
    <property type="entry name" value="Resolvase-like"/>
    <property type="match status" value="1"/>
</dbReference>
<organism evidence="3">
    <name type="scientific">marine sediment metagenome</name>
    <dbReference type="NCBI Taxonomy" id="412755"/>
    <lineage>
        <taxon>unclassified sequences</taxon>
        <taxon>metagenomes</taxon>
        <taxon>ecological metagenomes</taxon>
    </lineage>
</organism>
<dbReference type="Pfam" id="PF00239">
    <property type="entry name" value="Resolvase"/>
    <property type="match status" value="1"/>
</dbReference>
<dbReference type="InterPro" id="IPR050639">
    <property type="entry name" value="SSR_resolvase"/>
</dbReference>
<dbReference type="PANTHER" id="PTHR30461">
    <property type="entry name" value="DNA-INVERTASE FROM LAMBDOID PROPHAGE"/>
    <property type="match status" value="1"/>
</dbReference>
<dbReference type="InterPro" id="IPR006119">
    <property type="entry name" value="Resolv_N"/>
</dbReference>
<accession>X1RRT9</accession>
<proteinExistence type="predicted"/>
<evidence type="ECO:0000256" key="1">
    <source>
        <dbReference type="SAM" id="MobiDB-lite"/>
    </source>
</evidence>
<name>X1RRT9_9ZZZZ</name>
<evidence type="ECO:0000313" key="3">
    <source>
        <dbReference type="EMBL" id="GAI83373.1"/>
    </source>
</evidence>
<comment type="caution">
    <text evidence="3">The sequence shown here is derived from an EMBL/GenBank/DDBJ whole genome shotgun (WGS) entry which is preliminary data.</text>
</comment>
<dbReference type="PROSITE" id="PS51736">
    <property type="entry name" value="RECOMBINASES_3"/>
    <property type="match status" value="1"/>
</dbReference>
<dbReference type="CDD" id="cd00338">
    <property type="entry name" value="Ser_Recombinase"/>
    <property type="match status" value="1"/>
</dbReference>
<dbReference type="PANTHER" id="PTHR30461:SF19">
    <property type="entry name" value="SITE-SPECIFIC RECOMBINASE RESOLVASE FAMILY"/>
    <property type="match status" value="1"/>
</dbReference>
<feature type="compositionally biased region" description="Basic residues" evidence="1">
    <location>
        <begin position="136"/>
        <end position="149"/>
    </location>
</feature>
<feature type="region of interest" description="Disordered" evidence="1">
    <location>
        <begin position="111"/>
        <end position="149"/>
    </location>
</feature>
<dbReference type="SMART" id="SM00857">
    <property type="entry name" value="Resolvase"/>
    <property type="match status" value="1"/>
</dbReference>
<dbReference type="InterPro" id="IPR036162">
    <property type="entry name" value="Resolvase-like_N_sf"/>
</dbReference>
<protein>
    <recommendedName>
        <fullName evidence="2">Resolvase/invertase-type recombinase catalytic domain-containing protein</fullName>
    </recommendedName>
</protein>
<feature type="domain" description="Resolvase/invertase-type recombinase catalytic" evidence="2">
    <location>
        <begin position="1"/>
        <end position="125"/>
    </location>
</feature>
<evidence type="ECO:0000259" key="2">
    <source>
        <dbReference type="PROSITE" id="PS51736"/>
    </source>
</evidence>